<evidence type="ECO:0000313" key="1">
    <source>
        <dbReference type="EMBL" id="KKN74863.1"/>
    </source>
</evidence>
<comment type="caution">
    <text evidence="1">The sequence shown here is derived from an EMBL/GenBank/DDBJ whole genome shotgun (WGS) entry which is preliminary data.</text>
</comment>
<organism evidence="1">
    <name type="scientific">marine sediment metagenome</name>
    <dbReference type="NCBI Taxonomy" id="412755"/>
    <lineage>
        <taxon>unclassified sequences</taxon>
        <taxon>metagenomes</taxon>
        <taxon>ecological metagenomes</taxon>
    </lineage>
</organism>
<sequence>MPETINGVEVIGVSELTADAKAQLAGLFRVGKVTTATSVTVFASTDLIGQDNDAFPGWYVYVLQADNGAPENETQPMSDYISSTGAITHTAFTVQLAVGDWVVLLHPSIAMLGAVDTSAATGAVTSTDLLMAYVKQLVTNTYRLGETAIADTSDPVDMTTEVADDTILANMLTNDGDTSTYDRRTDSQEAISDEVAAVLAAESVLHTVFRTEDEFALKNTNLDVFGLDAIGGTCRNVVFELYLEKGGGGHTFTITISKTDVLRPTTYTSQLLPSISTIATPATDGVYRYEAGDLAEGNQVKFNIAQDNNGDANLDLVGVMTYEQ</sequence>
<dbReference type="EMBL" id="LAZR01000319">
    <property type="protein sequence ID" value="KKN74863.1"/>
    <property type="molecule type" value="Genomic_DNA"/>
</dbReference>
<reference evidence="1" key="1">
    <citation type="journal article" date="2015" name="Nature">
        <title>Complex archaea that bridge the gap between prokaryotes and eukaryotes.</title>
        <authorList>
            <person name="Spang A."/>
            <person name="Saw J.H."/>
            <person name="Jorgensen S.L."/>
            <person name="Zaremba-Niedzwiedzka K."/>
            <person name="Martijn J."/>
            <person name="Lind A.E."/>
            <person name="van Eijk R."/>
            <person name="Schleper C."/>
            <person name="Guy L."/>
            <person name="Ettema T.J."/>
        </authorList>
    </citation>
    <scope>NUCLEOTIDE SEQUENCE</scope>
</reference>
<gene>
    <name evidence="1" type="ORF">LCGC14_0386120</name>
</gene>
<dbReference type="AlphaFoldDB" id="A0A0F9W9U1"/>
<proteinExistence type="predicted"/>
<accession>A0A0F9W9U1</accession>
<protein>
    <submittedName>
        <fullName evidence="1">Uncharacterized protein</fullName>
    </submittedName>
</protein>
<name>A0A0F9W9U1_9ZZZZ</name>